<accession>A0A4R2NL80</accession>
<reference evidence="2 3" key="1">
    <citation type="submission" date="2019-03" db="EMBL/GenBank/DDBJ databases">
        <title>Genomic Encyclopedia of Type Strains, Phase IV (KMG-IV): sequencing the most valuable type-strain genomes for metagenomic binning, comparative biology and taxonomic classification.</title>
        <authorList>
            <person name="Goeker M."/>
        </authorList>
    </citation>
    <scope>NUCLEOTIDE SEQUENCE [LARGE SCALE GENOMIC DNA]</scope>
    <source>
        <strain evidence="2 3">DSM 14836</strain>
    </source>
</reference>
<dbReference type="Proteomes" id="UP000294564">
    <property type="component" value="Unassembled WGS sequence"/>
</dbReference>
<dbReference type="SUPFAM" id="SSF101967">
    <property type="entry name" value="Adhesin YadA, collagen-binding domain"/>
    <property type="match status" value="1"/>
</dbReference>
<feature type="chain" id="PRO_5020348715" evidence="1">
    <location>
        <begin position="22"/>
        <end position="1114"/>
    </location>
</feature>
<protein>
    <submittedName>
        <fullName evidence="2">Uncharacterized protein YjbI with pentapeptide repeats</fullName>
    </submittedName>
</protein>
<evidence type="ECO:0000313" key="3">
    <source>
        <dbReference type="Proteomes" id="UP000294564"/>
    </source>
</evidence>
<dbReference type="RefSeq" id="WP_132795939.1">
    <property type="nucleotide sequence ID" value="NZ_SLXM01000013.1"/>
</dbReference>
<feature type="signal peptide" evidence="1">
    <location>
        <begin position="1"/>
        <end position="21"/>
    </location>
</feature>
<comment type="caution">
    <text evidence="2">The sequence shown here is derived from an EMBL/GenBank/DDBJ whole genome shotgun (WGS) entry which is preliminary data.</text>
</comment>
<keyword evidence="1" id="KW-0732">Signal</keyword>
<sequence length="1114" mass="116187">MRITLQLFVVMAMLCTTFSYSQTLNETSGTGSGVNITSGDFNTMYGDSTGSFLTSGSQTVFIGYQAGRSNTTSESVFIGYQAGYSNTTGFDNTFVGWQAGRLTTTGGDNTFFGAESGELNTTGYDNTFVGEESGANNTTGYENTFIGEDAGFSNTTGYKNTFVGNEAGISSGTGFRNTGIGDEALSDVTTGDHNTALGDSAGIDVNAGRWNTFIGAASGVATEHADYNTFVGGMSGWDNNRTNSTTNANRNTYVGFQTGFSNREGEDNVGMGAFSDYNNTVRSRTTFIGAAMDVDNNDVTMIGYSGYNNAQYSISIGQHHDMRGTGAIGLGYESNLNANSNYSVGIGYQVDVNENNAIAIGQQATINSEHGMGLGFQTTVDGTYSVAIGYQATAAVDSTMVLGGTVHPLSVGIGTNTPNKKASLELADTDKGFKINSLTNAQRTALASNLTVTEEGMMVYDNEDNALYTWSGSAWAAVDTDTGDNLGNHTATTTVNLANNDVNNSGNFEINDNKTLTFDGGGFGSNRYQLKEVYTTETENAYGPITSAGGSLRFNSPDLGVHGFTWGPEGLAPTAALSSNGNFQIAGYLNIAGAYQFPTIDGTSTQVLATNGSGTLSWVDNTDDQKVDEFTLSSNTLSLSLEGDAEAAKTVDLSGYLDNTDSQDLTLSGSTLSLTNDATSVDLSSFLDNTDAQTLSFSGTSLTIANGNSVDLSSLQDGTGTDNQDLDLSGNTLSLTNDATSVDLSSFLDNTDAQSISLSTNTLSISGNASTVDLSGYLDNTDAQAISLSTNTLSISGNASTVDLSTYLDNTDAQTLTLSGSNLTIANGNTVDLSGIGGTNTDNQDLTLSGNTLSLTNDATSVDLSGFLDNTDAQTLTLSGNNLTIANGNTVDLSGIGGTNTDNQDLTLSGNTLSLTNDATSVDLSGYLDNTDAQTLTLSGNNLTIANGNTVDLSAYTNTDSQNLTSATLSGTTLTVAIENGASVNVDLSPLLTAQQAQINDLISRVESIESCACGGTLSSGGGLTAGRNQPILYQNIPNPFNGTTSIKYYVPETMDKAAIVFSNTSGQVIDTVHLNKLGEQEIYFNSSSLPVGVYYYTLYIRGHKVDTKKMVIE</sequence>
<gene>
    <name evidence="2" type="ORF">EV195_11320</name>
</gene>
<dbReference type="OrthoDB" id="9808953at2"/>
<evidence type="ECO:0000256" key="1">
    <source>
        <dbReference type="SAM" id="SignalP"/>
    </source>
</evidence>
<name>A0A4R2NL80_9FLAO</name>
<organism evidence="2 3">
    <name type="scientific">Tenacibaculum skagerrakense</name>
    <dbReference type="NCBI Taxonomy" id="186571"/>
    <lineage>
        <taxon>Bacteria</taxon>
        <taxon>Pseudomonadati</taxon>
        <taxon>Bacteroidota</taxon>
        <taxon>Flavobacteriia</taxon>
        <taxon>Flavobacteriales</taxon>
        <taxon>Flavobacteriaceae</taxon>
        <taxon>Tenacibaculum</taxon>
    </lineage>
</organism>
<dbReference type="Gene3D" id="2.150.10.10">
    <property type="entry name" value="Serralysin-like metalloprotease, C-terminal"/>
    <property type="match status" value="1"/>
</dbReference>
<dbReference type="AlphaFoldDB" id="A0A4R2NL80"/>
<proteinExistence type="predicted"/>
<dbReference type="InterPro" id="IPR011049">
    <property type="entry name" value="Serralysin-like_metalloprot_C"/>
</dbReference>
<keyword evidence="3" id="KW-1185">Reference proteome</keyword>
<dbReference type="EMBL" id="SLXM01000013">
    <property type="protein sequence ID" value="TCP22172.1"/>
    <property type="molecule type" value="Genomic_DNA"/>
</dbReference>
<evidence type="ECO:0000313" key="2">
    <source>
        <dbReference type="EMBL" id="TCP22172.1"/>
    </source>
</evidence>